<comment type="caution">
    <text evidence="2">The sequence shown here is derived from an EMBL/GenBank/DDBJ whole genome shotgun (WGS) entry which is preliminary data.</text>
</comment>
<dbReference type="AlphaFoldDB" id="A0A6G0TBE3"/>
<reference evidence="2 3" key="1">
    <citation type="submission" date="2019-08" db="EMBL/GenBank/DDBJ databases">
        <title>The genome of the soybean aphid Biotype 1, its phylome, world population structure and adaptation to the North American continent.</title>
        <authorList>
            <person name="Giordano R."/>
            <person name="Donthu R.K."/>
            <person name="Hernandez A.G."/>
            <person name="Wright C.L."/>
            <person name="Zimin A.V."/>
        </authorList>
    </citation>
    <scope>NUCLEOTIDE SEQUENCE [LARGE SCALE GENOMIC DNA]</scope>
    <source>
        <tissue evidence="2">Whole aphids</tissue>
    </source>
</reference>
<protein>
    <submittedName>
        <fullName evidence="2">Uncharacterized protein</fullName>
    </submittedName>
</protein>
<feature type="transmembrane region" description="Helical" evidence="1">
    <location>
        <begin position="144"/>
        <end position="162"/>
    </location>
</feature>
<evidence type="ECO:0000313" key="3">
    <source>
        <dbReference type="Proteomes" id="UP000475862"/>
    </source>
</evidence>
<proteinExistence type="predicted"/>
<feature type="transmembrane region" description="Helical" evidence="1">
    <location>
        <begin position="17"/>
        <end position="41"/>
    </location>
</feature>
<keyword evidence="1" id="KW-0472">Membrane</keyword>
<organism evidence="2 3">
    <name type="scientific">Aphis glycines</name>
    <name type="common">Soybean aphid</name>
    <dbReference type="NCBI Taxonomy" id="307491"/>
    <lineage>
        <taxon>Eukaryota</taxon>
        <taxon>Metazoa</taxon>
        <taxon>Ecdysozoa</taxon>
        <taxon>Arthropoda</taxon>
        <taxon>Hexapoda</taxon>
        <taxon>Insecta</taxon>
        <taxon>Pterygota</taxon>
        <taxon>Neoptera</taxon>
        <taxon>Paraneoptera</taxon>
        <taxon>Hemiptera</taxon>
        <taxon>Sternorrhyncha</taxon>
        <taxon>Aphidomorpha</taxon>
        <taxon>Aphidoidea</taxon>
        <taxon>Aphididae</taxon>
        <taxon>Aphidini</taxon>
        <taxon>Aphis</taxon>
        <taxon>Aphis</taxon>
    </lineage>
</organism>
<gene>
    <name evidence="2" type="ORF">AGLY_011788</name>
</gene>
<name>A0A6G0TBE3_APHGL</name>
<dbReference type="Proteomes" id="UP000475862">
    <property type="component" value="Unassembled WGS sequence"/>
</dbReference>
<keyword evidence="1" id="KW-0812">Transmembrane</keyword>
<keyword evidence="1" id="KW-1133">Transmembrane helix</keyword>
<evidence type="ECO:0000256" key="1">
    <source>
        <dbReference type="SAM" id="Phobius"/>
    </source>
</evidence>
<accession>A0A6G0TBE3</accession>
<keyword evidence="3" id="KW-1185">Reference proteome</keyword>
<evidence type="ECO:0000313" key="2">
    <source>
        <dbReference type="EMBL" id="KAE9529692.1"/>
    </source>
</evidence>
<dbReference type="EMBL" id="VYZN01000044">
    <property type="protein sequence ID" value="KAE9529692.1"/>
    <property type="molecule type" value="Genomic_DNA"/>
</dbReference>
<sequence length="206" mass="23551">MFLVVNQMMLFLLIDPLYVSVFTSIIIISYPSFPNLLLLYYELVFRSMPIDLYQKVNTPLQNSFSHWPINDDGHTIRVPPLKAKKPSSSKESSVSESSLWSFLVSYALRIREIIVKDIQSHSLLCTIIIGTISNILYLKIPLSPIAFMSILPAAFFVNALLISNIKTYISSTDFHVGNIFWTENLHSSSLDILKYYSEILDHVKNK</sequence>